<dbReference type="KEGG" id="kphy:AOZ06_37905"/>
<dbReference type="RefSeq" id="WP_054293775.1">
    <property type="nucleotide sequence ID" value="NZ_CP012752.1"/>
</dbReference>
<gene>
    <name evidence="4" type="ORF">AOZ06_37905</name>
</gene>
<evidence type="ECO:0000313" key="5">
    <source>
        <dbReference type="Proteomes" id="UP000063699"/>
    </source>
</evidence>
<dbReference type="PANTHER" id="PTHR33371">
    <property type="entry name" value="INTERMEMBRANE PHOSPHOLIPID TRANSPORT SYSTEM BINDING PROTEIN MLAD-RELATED"/>
    <property type="match status" value="1"/>
</dbReference>
<evidence type="ECO:0000313" key="4">
    <source>
        <dbReference type="EMBL" id="ALG11879.1"/>
    </source>
</evidence>
<dbReference type="InterPro" id="IPR003399">
    <property type="entry name" value="Mce/MlaD"/>
</dbReference>
<dbReference type="InterPro" id="IPR005693">
    <property type="entry name" value="Mce"/>
</dbReference>
<dbReference type="Pfam" id="PF02470">
    <property type="entry name" value="MlaD"/>
    <property type="match status" value="1"/>
</dbReference>
<name>A0A0N7F4M9_9PSEU</name>
<dbReference type="Proteomes" id="UP000063699">
    <property type="component" value="Chromosome"/>
</dbReference>
<reference evidence="4 5" key="1">
    <citation type="submission" date="2015-07" db="EMBL/GenBank/DDBJ databases">
        <title>Genome sequencing of Kibdelosporangium phytohabitans.</title>
        <authorList>
            <person name="Qin S."/>
            <person name="Xing K."/>
        </authorList>
    </citation>
    <scope>NUCLEOTIDE SEQUENCE [LARGE SCALE GENOMIC DNA]</scope>
    <source>
        <strain evidence="4 5">KLBMP1111</strain>
    </source>
</reference>
<organism evidence="4 5">
    <name type="scientific">Kibdelosporangium phytohabitans</name>
    <dbReference type="NCBI Taxonomy" id="860235"/>
    <lineage>
        <taxon>Bacteria</taxon>
        <taxon>Bacillati</taxon>
        <taxon>Actinomycetota</taxon>
        <taxon>Actinomycetes</taxon>
        <taxon>Pseudonocardiales</taxon>
        <taxon>Pseudonocardiaceae</taxon>
        <taxon>Kibdelosporangium</taxon>
    </lineage>
</organism>
<sequence length="334" mass="35196">MRWALVKGAVFVVLTLAATALLGITIANQGGGDTVSYRARFTDVTSVNPGDDIRISGVRVGQVDDVHVVDQRVGEVAFSVASDRALTSTTTATIKFRNLIGQRYVSLELGTGTDALAPDALIPLDRTRPALDLTAMLNGFRPLFQALSPQDVNQLSMEIIQVLQGEGGTVDSLLGHTASLTKALADKDRVIGEVITNLNTVLDQVNGRGDKLSSLVTTTQDLVSGLARDAKPIGEAVDGLAALTTATGDLLRDGREPLRKDIAQLGRLSQVLADNSPTFEAFISNLPAKYEAIGRTASYGSWLNFFLCSAVSDAPQAPGGPPVGVPNTEARCRG</sequence>
<dbReference type="GO" id="GO:0051701">
    <property type="term" value="P:biological process involved in interaction with host"/>
    <property type="evidence" value="ECO:0007669"/>
    <property type="project" value="TreeGrafter"/>
</dbReference>
<keyword evidence="5" id="KW-1185">Reference proteome</keyword>
<accession>A0A0N7F4M9</accession>
<dbReference type="OrthoDB" id="338143at2"/>
<evidence type="ECO:0000256" key="1">
    <source>
        <dbReference type="SAM" id="MobiDB-lite"/>
    </source>
</evidence>
<dbReference type="Pfam" id="PF11887">
    <property type="entry name" value="Mce4_CUP1"/>
    <property type="match status" value="1"/>
</dbReference>
<evidence type="ECO:0000259" key="3">
    <source>
        <dbReference type="Pfam" id="PF11887"/>
    </source>
</evidence>
<dbReference type="STRING" id="860235.AOZ06_37905"/>
<feature type="domain" description="Mce/MlaD" evidence="2">
    <location>
        <begin position="34"/>
        <end position="108"/>
    </location>
</feature>
<dbReference type="NCBIfam" id="TIGR00996">
    <property type="entry name" value="Mtu_fam_mce"/>
    <property type="match status" value="1"/>
</dbReference>
<dbReference type="EMBL" id="CP012752">
    <property type="protein sequence ID" value="ALG11879.1"/>
    <property type="molecule type" value="Genomic_DNA"/>
</dbReference>
<dbReference type="PANTHER" id="PTHR33371:SF17">
    <property type="entry name" value="MCE-FAMILY PROTEIN MCE1B"/>
    <property type="match status" value="1"/>
</dbReference>
<proteinExistence type="predicted"/>
<dbReference type="InterPro" id="IPR024516">
    <property type="entry name" value="Mce_C"/>
</dbReference>
<dbReference type="GO" id="GO:0005576">
    <property type="term" value="C:extracellular region"/>
    <property type="evidence" value="ECO:0007669"/>
    <property type="project" value="TreeGrafter"/>
</dbReference>
<feature type="region of interest" description="Disordered" evidence="1">
    <location>
        <begin position="315"/>
        <end position="334"/>
    </location>
</feature>
<feature type="domain" description="Mammalian cell entry C-terminal" evidence="3">
    <location>
        <begin position="115"/>
        <end position="300"/>
    </location>
</feature>
<protein>
    <submittedName>
        <fullName evidence="4">ABC transporter substrate-binding protein</fullName>
    </submittedName>
</protein>
<evidence type="ECO:0000259" key="2">
    <source>
        <dbReference type="Pfam" id="PF02470"/>
    </source>
</evidence>
<dbReference type="InterPro" id="IPR052336">
    <property type="entry name" value="MlaD_Phospholipid_Transporter"/>
</dbReference>
<dbReference type="AlphaFoldDB" id="A0A0N7F4M9"/>